<protein>
    <submittedName>
        <fullName evidence="1">Tripartite motif-containing protein 2</fullName>
    </submittedName>
</protein>
<name>K1PJB7_MAGGI</name>
<dbReference type="PROSITE" id="PS51125">
    <property type="entry name" value="NHL"/>
    <property type="match status" value="1"/>
</dbReference>
<accession>K1PJB7</accession>
<evidence type="ECO:0000313" key="1">
    <source>
        <dbReference type="EMBL" id="EKC21728.1"/>
    </source>
</evidence>
<dbReference type="Gene3D" id="2.120.10.30">
    <property type="entry name" value="TolB, C-terminal domain"/>
    <property type="match status" value="2"/>
</dbReference>
<dbReference type="InParanoid" id="K1PJB7"/>
<dbReference type="InterPro" id="IPR050952">
    <property type="entry name" value="TRIM-NHL_E3_ligases"/>
</dbReference>
<organism evidence="1">
    <name type="scientific">Magallana gigas</name>
    <name type="common">Pacific oyster</name>
    <name type="synonym">Crassostrea gigas</name>
    <dbReference type="NCBI Taxonomy" id="29159"/>
    <lineage>
        <taxon>Eukaryota</taxon>
        <taxon>Metazoa</taxon>
        <taxon>Spiralia</taxon>
        <taxon>Lophotrochozoa</taxon>
        <taxon>Mollusca</taxon>
        <taxon>Bivalvia</taxon>
        <taxon>Autobranchia</taxon>
        <taxon>Pteriomorphia</taxon>
        <taxon>Ostreida</taxon>
        <taxon>Ostreoidea</taxon>
        <taxon>Ostreidae</taxon>
        <taxon>Magallana</taxon>
    </lineage>
</organism>
<dbReference type="PANTHER" id="PTHR24104">
    <property type="entry name" value="E3 UBIQUITIN-PROTEIN LIGASE NHLRC1-RELATED"/>
    <property type="match status" value="1"/>
</dbReference>
<dbReference type="PANTHER" id="PTHR24104:SF57">
    <property type="entry name" value="BEE-MILK PROTEIN"/>
    <property type="match status" value="1"/>
</dbReference>
<dbReference type="GO" id="GO:0043161">
    <property type="term" value="P:proteasome-mediated ubiquitin-dependent protein catabolic process"/>
    <property type="evidence" value="ECO:0007669"/>
    <property type="project" value="TreeGrafter"/>
</dbReference>
<proteinExistence type="predicted"/>
<dbReference type="InterPro" id="IPR011042">
    <property type="entry name" value="6-blade_b-propeller_TolB-like"/>
</dbReference>
<dbReference type="GO" id="GO:0061630">
    <property type="term" value="F:ubiquitin protein ligase activity"/>
    <property type="evidence" value="ECO:0007669"/>
    <property type="project" value="TreeGrafter"/>
</dbReference>
<dbReference type="HOGENOM" id="CLU_007742_5_0_1"/>
<dbReference type="CDD" id="cd05819">
    <property type="entry name" value="NHL"/>
    <property type="match status" value="1"/>
</dbReference>
<dbReference type="InterPro" id="IPR001258">
    <property type="entry name" value="NHL_repeat"/>
</dbReference>
<dbReference type="AlphaFoldDB" id="K1PJB7"/>
<dbReference type="Pfam" id="PF01436">
    <property type="entry name" value="NHL"/>
    <property type="match status" value="1"/>
</dbReference>
<dbReference type="SUPFAM" id="SSF101898">
    <property type="entry name" value="NHL repeat"/>
    <property type="match status" value="1"/>
</dbReference>
<gene>
    <name evidence="1" type="ORF">CGI_10003432</name>
</gene>
<dbReference type="EMBL" id="JH815818">
    <property type="protein sequence ID" value="EKC21728.1"/>
    <property type="molecule type" value="Genomic_DNA"/>
</dbReference>
<sequence length="450" mass="51297">MERKIIELQEDIKEFEKSLSPKYQEIVNNITLQKTELNKNSQKLTTAIDKHGEVWHREIDTIIQKLKSDLDEMDAKHLAVLNKQEDEITRTISEITQSIADLKKLLDSNDVSRVSAYKSRIAEFRRLPPKLTVSLPNFTPQKINSEQLYQQFGSLSAFSITTEEHGYIMETSEAGSSPLKPLLDEPRIISTIQTQYKFYLSSVTCHSDEEIWTCRYNNSMMSLYNLQGDLVNSVQTKSGKGPGDIAVTRSGDLVYTDYNDRTVNIVDNTQKQTVIRLQGWKPLYVCSTSSGDLLVVMNSDDKQTKVVCYSSSTEKQSIQYDDKGQPLYSSGGYKYISENRNLDICVSDHRAHAVVVVNQAGKLRFTYTGPPSTTKGSFYPRGITTDSQGRILTTDYNNHRIHILDQDGQFLRYIDNCHLQYPWGLCVDTRDNLFVAEQVTGKVKKIQYLM</sequence>
<reference evidence="1" key="1">
    <citation type="journal article" date="2012" name="Nature">
        <title>The oyster genome reveals stress adaptation and complexity of shell formation.</title>
        <authorList>
            <person name="Zhang G."/>
            <person name="Fang X."/>
            <person name="Guo X."/>
            <person name="Li L."/>
            <person name="Luo R."/>
            <person name="Xu F."/>
            <person name="Yang P."/>
            <person name="Zhang L."/>
            <person name="Wang X."/>
            <person name="Qi H."/>
            <person name="Xiong Z."/>
            <person name="Que H."/>
            <person name="Xie Y."/>
            <person name="Holland P.W."/>
            <person name="Paps J."/>
            <person name="Zhu Y."/>
            <person name="Wu F."/>
            <person name="Chen Y."/>
            <person name="Wang J."/>
            <person name="Peng C."/>
            <person name="Meng J."/>
            <person name="Yang L."/>
            <person name="Liu J."/>
            <person name="Wen B."/>
            <person name="Zhang N."/>
            <person name="Huang Z."/>
            <person name="Zhu Q."/>
            <person name="Feng Y."/>
            <person name="Mount A."/>
            <person name="Hedgecock D."/>
            <person name="Xu Z."/>
            <person name="Liu Y."/>
            <person name="Domazet-Loso T."/>
            <person name="Du Y."/>
            <person name="Sun X."/>
            <person name="Zhang S."/>
            <person name="Liu B."/>
            <person name="Cheng P."/>
            <person name="Jiang X."/>
            <person name="Li J."/>
            <person name="Fan D."/>
            <person name="Wang W."/>
            <person name="Fu W."/>
            <person name="Wang T."/>
            <person name="Wang B."/>
            <person name="Zhang J."/>
            <person name="Peng Z."/>
            <person name="Li Y."/>
            <person name="Li N."/>
            <person name="Wang J."/>
            <person name="Chen M."/>
            <person name="He Y."/>
            <person name="Tan F."/>
            <person name="Song X."/>
            <person name="Zheng Q."/>
            <person name="Huang R."/>
            <person name="Yang H."/>
            <person name="Du X."/>
            <person name="Chen L."/>
            <person name="Yang M."/>
            <person name="Gaffney P.M."/>
            <person name="Wang S."/>
            <person name="Luo L."/>
            <person name="She Z."/>
            <person name="Ming Y."/>
            <person name="Huang W."/>
            <person name="Zhang S."/>
            <person name="Huang B."/>
            <person name="Zhang Y."/>
            <person name="Qu T."/>
            <person name="Ni P."/>
            <person name="Miao G."/>
            <person name="Wang J."/>
            <person name="Wang Q."/>
            <person name="Steinberg C.E."/>
            <person name="Wang H."/>
            <person name="Li N."/>
            <person name="Qian L."/>
            <person name="Zhang G."/>
            <person name="Li Y."/>
            <person name="Yang H."/>
            <person name="Liu X."/>
            <person name="Wang J."/>
            <person name="Yin Y."/>
            <person name="Wang J."/>
        </authorList>
    </citation>
    <scope>NUCLEOTIDE SEQUENCE [LARGE SCALE GENOMIC DNA]</scope>
    <source>
        <strain evidence="1">05x7-T-G4-1.051#20</strain>
    </source>
</reference>
<dbReference type="GO" id="GO:0000209">
    <property type="term" value="P:protein polyubiquitination"/>
    <property type="evidence" value="ECO:0007669"/>
    <property type="project" value="TreeGrafter"/>
</dbReference>